<evidence type="ECO:0000313" key="1">
    <source>
        <dbReference type="Proteomes" id="UP000035642"/>
    </source>
</evidence>
<protein>
    <submittedName>
        <fullName evidence="2">Uncharacterized protein</fullName>
    </submittedName>
</protein>
<accession>A0A158P9L9</accession>
<sequence>MDKNKDASGVAIQHEVLAQSDLSTMDVRMERFEEFTHSMRTVEKQENRELMNYTFKGIYLIHNDRRLPVEQPAHRVQFQLCPKRKEKKIERKRREEKKDEKKCETIDENDGLLEEKTWNISCTYGNVLGAEQLAAMNLTLTSERASRNTPTLNPHTTERDLIERNRGPTLIPPQRFPPMHKGNALARLSPRLLEETTRPALYDFHKEEILKQQLEQQAEYSKTVVNDGCKKSE</sequence>
<dbReference type="AlphaFoldDB" id="A0A158P9L9"/>
<dbReference type="Proteomes" id="UP000035642">
    <property type="component" value="Unassembled WGS sequence"/>
</dbReference>
<reference evidence="2" key="2">
    <citation type="submission" date="2016-04" db="UniProtKB">
        <authorList>
            <consortium name="WormBaseParasite"/>
        </authorList>
    </citation>
    <scope>IDENTIFICATION</scope>
</reference>
<evidence type="ECO:0000313" key="2">
    <source>
        <dbReference type="WBParaSite" id="ACAC_0000839901-mRNA-1"/>
    </source>
</evidence>
<organism evidence="1 2">
    <name type="scientific">Angiostrongylus cantonensis</name>
    <name type="common">Rat lungworm</name>
    <dbReference type="NCBI Taxonomy" id="6313"/>
    <lineage>
        <taxon>Eukaryota</taxon>
        <taxon>Metazoa</taxon>
        <taxon>Ecdysozoa</taxon>
        <taxon>Nematoda</taxon>
        <taxon>Chromadorea</taxon>
        <taxon>Rhabditida</taxon>
        <taxon>Rhabditina</taxon>
        <taxon>Rhabditomorpha</taxon>
        <taxon>Strongyloidea</taxon>
        <taxon>Metastrongylidae</taxon>
        <taxon>Angiostrongylus</taxon>
    </lineage>
</organism>
<dbReference type="WBParaSite" id="ACAC_0000839901-mRNA-1">
    <property type="protein sequence ID" value="ACAC_0000839901-mRNA-1"/>
    <property type="gene ID" value="ACAC_0000839901"/>
</dbReference>
<reference evidence="1" key="1">
    <citation type="submission" date="2012-09" db="EMBL/GenBank/DDBJ databases">
        <authorList>
            <person name="Martin A.A."/>
        </authorList>
    </citation>
    <scope>NUCLEOTIDE SEQUENCE</scope>
</reference>
<name>A0A158P9L9_ANGCA</name>
<proteinExistence type="predicted"/>
<keyword evidence="1" id="KW-1185">Reference proteome</keyword>